<evidence type="ECO:0000313" key="2">
    <source>
        <dbReference type="Proteomes" id="UP000004095"/>
    </source>
</evidence>
<dbReference type="EMBL" id="AAWS01000002">
    <property type="protein sequence ID" value="EAY31787.1"/>
    <property type="molecule type" value="Genomic_DNA"/>
</dbReference>
<keyword evidence="2" id="KW-1185">Reference proteome</keyword>
<sequence>MLNSPSPLNAQFFSQAIRKVLVAYFFALPLSTKTLQVHYSITTTIITTTTPQNK</sequence>
<proteinExistence type="predicted"/>
<protein>
    <submittedName>
        <fullName evidence="1">Uncharacterized protein</fullName>
    </submittedName>
</protein>
<gene>
    <name evidence="1" type="ORF">M23134_05293</name>
</gene>
<organism evidence="1 2">
    <name type="scientific">Microscilla marina ATCC 23134</name>
    <dbReference type="NCBI Taxonomy" id="313606"/>
    <lineage>
        <taxon>Bacteria</taxon>
        <taxon>Pseudomonadati</taxon>
        <taxon>Bacteroidota</taxon>
        <taxon>Cytophagia</taxon>
        <taxon>Cytophagales</taxon>
        <taxon>Microscillaceae</taxon>
        <taxon>Microscilla</taxon>
    </lineage>
</organism>
<dbReference type="AlphaFoldDB" id="A1ZDP8"/>
<accession>A1ZDP8</accession>
<comment type="caution">
    <text evidence="1">The sequence shown here is derived from an EMBL/GenBank/DDBJ whole genome shotgun (WGS) entry which is preliminary data.</text>
</comment>
<dbReference type="Proteomes" id="UP000004095">
    <property type="component" value="Unassembled WGS sequence"/>
</dbReference>
<reference evidence="1 2" key="1">
    <citation type="submission" date="2007-01" db="EMBL/GenBank/DDBJ databases">
        <authorList>
            <person name="Haygood M."/>
            <person name="Podell S."/>
            <person name="Anderson C."/>
            <person name="Hopkinson B."/>
            <person name="Roe K."/>
            <person name="Barbeau K."/>
            <person name="Gaasterland T."/>
            <person name="Ferriera S."/>
            <person name="Johnson J."/>
            <person name="Kravitz S."/>
            <person name="Beeson K."/>
            <person name="Sutton G."/>
            <person name="Rogers Y.-H."/>
            <person name="Friedman R."/>
            <person name="Frazier M."/>
            <person name="Venter J.C."/>
        </authorList>
    </citation>
    <scope>NUCLEOTIDE SEQUENCE [LARGE SCALE GENOMIC DNA]</scope>
    <source>
        <strain evidence="1 2">ATCC 23134</strain>
    </source>
</reference>
<evidence type="ECO:0000313" key="1">
    <source>
        <dbReference type="EMBL" id="EAY31787.1"/>
    </source>
</evidence>
<name>A1ZDP8_MICM2</name>